<gene>
    <name evidence="3" type="ORF">CASFOL_040198</name>
</gene>
<name>A0ABD3BFC8_9LAMI</name>
<protein>
    <recommendedName>
        <fullName evidence="2">Transposase-associated domain-containing protein</fullName>
    </recommendedName>
</protein>
<keyword evidence="4" id="KW-1185">Reference proteome</keyword>
<dbReference type="Proteomes" id="UP001632038">
    <property type="component" value="Unassembled WGS sequence"/>
</dbReference>
<evidence type="ECO:0000313" key="4">
    <source>
        <dbReference type="Proteomes" id="UP001632038"/>
    </source>
</evidence>
<dbReference type="Pfam" id="PF02992">
    <property type="entry name" value="Transposase_21"/>
    <property type="match status" value="1"/>
</dbReference>
<dbReference type="AlphaFoldDB" id="A0ABD3BFC8"/>
<dbReference type="PANTHER" id="PTHR10775">
    <property type="entry name" value="OS08G0208400 PROTEIN"/>
    <property type="match status" value="1"/>
</dbReference>
<sequence length="647" mass="74481">MDRSWINAKRTSEEYENGVEEFLKFASSHAAANNLNDKFYCPCVKCLNDKLFSANEIREHVICDGFNKKYTRWIWHGEFEMSNLSRNEEAINEERDEQKHDEEMADNLEEMINDIGAEAFEEANINSSYNNLSVDAEKSLYPGCKNFSQLAATLKLISLKATHGWSDKSFTQLLGVLKSMLPENNELPESNYRAKKILCPLGLGYKKIHACPNDCVLYRKKNKDLHECPICGVSRYKKSDDDVVSYDASTKKPPAKVLWYLPIIPRFKRLFASPTEAKNLRWHSDERIDDGQLRHPADSPQWKKMDQLYPSFGNELRNLRLGLCTDGMNPYGNLSSQHSAWPVLLVIYNLSPLMCMKRKYIMLSMMISGPKQPGNDIDVYLQPLIDDLKKLFVEGVEVFDSYKKEIFTMRVMVFCTINDFPAYGNLSGYSNKGHKACPKCAERTCYHQLQHGRKTVNLGYRKWLKPTHPYRKLMKAFNGKQENDVAPDSLNPEQVYDQVKDINVTFGKTQTQQRGEKTLWKKRSIFFELPYWKNVEVKHCIDVMHVEKNVSESLIGTLLNIQGKTKDNINSRKDMEAMGIRKDLAPVSDGKRIYLPPACHTLSKREKKSLCECLRGVKVPQGFSSNVKRLVSMKELKLIGLKSHDHH</sequence>
<organism evidence="3 4">
    <name type="scientific">Castilleja foliolosa</name>
    <dbReference type="NCBI Taxonomy" id="1961234"/>
    <lineage>
        <taxon>Eukaryota</taxon>
        <taxon>Viridiplantae</taxon>
        <taxon>Streptophyta</taxon>
        <taxon>Embryophyta</taxon>
        <taxon>Tracheophyta</taxon>
        <taxon>Spermatophyta</taxon>
        <taxon>Magnoliopsida</taxon>
        <taxon>eudicotyledons</taxon>
        <taxon>Gunneridae</taxon>
        <taxon>Pentapetalae</taxon>
        <taxon>asterids</taxon>
        <taxon>lamiids</taxon>
        <taxon>Lamiales</taxon>
        <taxon>Orobanchaceae</taxon>
        <taxon>Pedicularideae</taxon>
        <taxon>Castillejinae</taxon>
        <taxon>Castilleja</taxon>
    </lineage>
</organism>
<dbReference type="InterPro" id="IPR004242">
    <property type="entry name" value="Transposase_21"/>
</dbReference>
<feature type="coiled-coil region" evidence="1">
    <location>
        <begin position="81"/>
        <end position="111"/>
    </location>
</feature>
<dbReference type="EMBL" id="JAVIJP010000099">
    <property type="protein sequence ID" value="KAL3615904.1"/>
    <property type="molecule type" value="Genomic_DNA"/>
</dbReference>
<accession>A0ABD3BFC8</accession>
<dbReference type="Pfam" id="PF13963">
    <property type="entry name" value="Transpos_assoc"/>
    <property type="match status" value="1"/>
</dbReference>
<dbReference type="PANTHER" id="PTHR10775:SF182">
    <property type="entry name" value="TRANSPOSON, EN_SPM-LIKE, TRANSPOSASE-ASSOCIATED DOMAIN PROTEIN-RELATED"/>
    <property type="match status" value="1"/>
</dbReference>
<evidence type="ECO:0000259" key="2">
    <source>
        <dbReference type="Pfam" id="PF13963"/>
    </source>
</evidence>
<evidence type="ECO:0000313" key="3">
    <source>
        <dbReference type="EMBL" id="KAL3615904.1"/>
    </source>
</evidence>
<proteinExistence type="predicted"/>
<reference evidence="4" key="1">
    <citation type="journal article" date="2024" name="IScience">
        <title>Strigolactones Initiate the Formation of Haustorium-like Structures in Castilleja.</title>
        <authorList>
            <person name="Buerger M."/>
            <person name="Peterson D."/>
            <person name="Chory J."/>
        </authorList>
    </citation>
    <scope>NUCLEOTIDE SEQUENCE [LARGE SCALE GENOMIC DNA]</scope>
</reference>
<evidence type="ECO:0000256" key="1">
    <source>
        <dbReference type="SAM" id="Coils"/>
    </source>
</evidence>
<dbReference type="InterPro" id="IPR029480">
    <property type="entry name" value="Transpos_assoc"/>
</dbReference>
<comment type="caution">
    <text evidence="3">The sequence shown here is derived from an EMBL/GenBank/DDBJ whole genome shotgun (WGS) entry which is preliminary data.</text>
</comment>
<feature type="domain" description="Transposase-associated" evidence="2">
    <location>
        <begin position="3"/>
        <end position="78"/>
    </location>
</feature>
<keyword evidence="1" id="KW-0175">Coiled coil</keyword>